<dbReference type="PANTHER" id="PTHR10046">
    <property type="entry name" value="ATP DEPENDENT LON PROTEASE FAMILY MEMBER"/>
    <property type="match status" value="1"/>
</dbReference>
<gene>
    <name evidence="2" type="ORF">POF43_025235</name>
    <name evidence="3" type="ORF">POF50_024845</name>
</gene>
<dbReference type="InterPro" id="IPR027065">
    <property type="entry name" value="Lon_Prtase"/>
</dbReference>
<dbReference type="InterPro" id="IPR014721">
    <property type="entry name" value="Ribsml_uS5_D2-typ_fold_subgr"/>
</dbReference>
<comment type="caution">
    <text evidence="3">The sequence shown here is derived from an EMBL/GenBank/DDBJ whole genome shotgun (WGS) entry which is preliminary data.</text>
</comment>
<evidence type="ECO:0000313" key="3">
    <source>
        <dbReference type="EMBL" id="MDI5972529.1"/>
    </source>
</evidence>
<reference evidence="3 4" key="1">
    <citation type="submission" date="2023-05" db="EMBL/GenBank/DDBJ databases">
        <title>Streptantibioticus silvisoli sp. nov., acidotolerant actinomycetes 1 from pine litter.</title>
        <authorList>
            <person name="Swiecimska M."/>
            <person name="Golinska P."/>
            <person name="Sangal V."/>
            <person name="Wachnowicz B."/>
            <person name="Goodfellow M."/>
        </authorList>
    </citation>
    <scope>NUCLEOTIDE SEQUENCE</scope>
    <source>
        <strain evidence="3">SL13</strain>
        <strain evidence="2 4">SL54</strain>
    </source>
</reference>
<evidence type="ECO:0000313" key="2">
    <source>
        <dbReference type="EMBL" id="MDI5965990.1"/>
    </source>
</evidence>
<dbReference type="GO" id="GO:0004176">
    <property type="term" value="F:ATP-dependent peptidase activity"/>
    <property type="evidence" value="ECO:0007669"/>
    <property type="project" value="InterPro"/>
</dbReference>
<dbReference type="AlphaFoldDB" id="A0AA90H8M5"/>
<accession>A0AA90H8M5</accession>
<evidence type="ECO:0000259" key="1">
    <source>
        <dbReference type="Pfam" id="PF05362"/>
    </source>
</evidence>
<dbReference type="RefSeq" id="WP_271315996.1">
    <property type="nucleotide sequence ID" value="NZ_JAAGKO020000043.1"/>
</dbReference>
<dbReference type="GO" id="GO:0030163">
    <property type="term" value="P:protein catabolic process"/>
    <property type="evidence" value="ECO:0007669"/>
    <property type="project" value="InterPro"/>
</dbReference>
<dbReference type="SUPFAM" id="SSF54211">
    <property type="entry name" value="Ribosomal protein S5 domain 2-like"/>
    <property type="match status" value="1"/>
</dbReference>
<dbReference type="InterPro" id="IPR020568">
    <property type="entry name" value="Ribosomal_Su5_D2-typ_SF"/>
</dbReference>
<dbReference type="Gene3D" id="3.30.230.10">
    <property type="match status" value="1"/>
</dbReference>
<name>A0AA90H8M5_9ACTN</name>
<keyword evidence="4" id="KW-1185">Reference proteome</keyword>
<dbReference type="GO" id="GO:0004252">
    <property type="term" value="F:serine-type endopeptidase activity"/>
    <property type="evidence" value="ECO:0007669"/>
    <property type="project" value="InterPro"/>
</dbReference>
<dbReference type="GO" id="GO:0005524">
    <property type="term" value="F:ATP binding"/>
    <property type="evidence" value="ECO:0007669"/>
    <property type="project" value="InterPro"/>
</dbReference>
<sequence length="258" mass="25963">MSSRTVAIAACSALVVALLAVAGFAPLPVTIAEPGLTANVLGSRSGAKVITVTGAPVRRTAGQLRMVTISATEPWAAIHLSDVVGAWFRTDETALPHDAVYPATSVKQVEAQNNAEMRQSQDAATAAALRHLKLSPSKVKIGLRLSGVGGPSAGLMFTLGIIDLIDGDGHGGDLTGGRDIAGTGTITTAGAVGAVGGVQLKEQAARRDGATVFLVPRAECTDAKAVTPAGLRVVPVDTLDQALSALAAIDAGGRTATC</sequence>
<proteinExistence type="predicted"/>
<organism evidence="3">
    <name type="scientific">Streptantibioticus silvisoli</name>
    <dbReference type="NCBI Taxonomy" id="2705255"/>
    <lineage>
        <taxon>Bacteria</taxon>
        <taxon>Bacillati</taxon>
        <taxon>Actinomycetota</taxon>
        <taxon>Actinomycetes</taxon>
        <taxon>Kitasatosporales</taxon>
        <taxon>Streptomycetaceae</taxon>
        <taxon>Streptantibioticus</taxon>
    </lineage>
</organism>
<dbReference type="EMBL" id="JAAGKO020000043">
    <property type="protein sequence ID" value="MDI5965990.1"/>
    <property type="molecule type" value="Genomic_DNA"/>
</dbReference>
<dbReference type="Proteomes" id="UP001156398">
    <property type="component" value="Unassembled WGS sequence"/>
</dbReference>
<dbReference type="GO" id="GO:0006508">
    <property type="term" value="P:proteolysis"/>
    <property type="evidence" value="ECO:0007669"/>
    <property type="project" value="InterPro"/>
</dbReference>
<feature type="domain" description="Lon proteolytic" evidence="1">
    <location>
        <begin position="150"/>
        <end position="244"/>
    </location>
</feature>
<evidence type="ECO:0000313" key="4">
    <source>
        <dbReference type="Proteomes" id="UP001156398"/>
    </source>
</evidence>
<dbReference type="InterPro" id="IPR008269">
    <property type="entry name" value="Lon_proteolytic"/>
</dbReference>
<dbReference type="Pfam" id="PF05362">
    <property type="entry name" value="Lon_C"/>
    <property type="match status" value="1"/>
</dbReference>
<protein>
    <recommendedName>
        <fullName evidence="1">Lon proteolytic domain-containing protein</fullName>
    </recommendedName>
</protein>
<dbReference type="EMBL" id="JABXJJ020000033">
    <property type="protein sequence ID" value="MDI5972529.1"/>
    <property type="molecule type" value="Genomic_DNA"/>
</dbReference>